<evidence type="ECO:0000313" key="2">
    <source>
        <dbReference type="EMBL" id="KAF0320022.1"/>
    </source>
</evidence>
<proteinExistence type="predicted"/>
<dbReference type="Proteomes" id="UP000434172">
    <property type="component" value="Unassembled WGS sequence"/>
</dbReference>
<reference evidence="2 3" key="1">
    <citation type="submission" date="2019-12" db="EMBL/GenBank/DDBJ databases">
        <title>A genome sequence resource for the geographically widespread anthracnose pathogen Colletotrichum asianum.</title>
        <authorList>
            <person name="Meng Y."/>
        </authorList>
    </citation>
    <scope>NUCLEOTIDE SEQUENCE [LARGE SCALE GENOMIC DNA]</scope>
    <source>
        <strain evidence="2 3">ICMP 18580</strain>
    </source>
</reference>
<name>A0A8H3W672_9PEZI</name>
<keyword evidence="3" id="KW-1185">Reference proteome</keyword>
<dbReference type="PANTHER" id="PTHR33112">
    <property type="entry name" value="DOMAIN PROTEIN, PUTATIVE-RELATED"/>
    <property type="match status" value="1"/>
</dbReference>
<protein>
    <submittedName>
        <fullName evidence="2">Tol protein-like protein</fullName>
    </submittedName>
</protein>
<comment type="caution">
    <text evidence="2">The sequence shown here is derived from an EMBL/GenBank/DDBJ whole genome shotgun (WGS) entry which is preliminary data.</text>
</comment>
<gene>
    <name evidence="2" type="ORF">GQ607_012790</name>
</gene>
<dbReference type="AlphaFoldDB" id="A0A8H3W672"/>
<dbReference type="EMBL" id="WOWK01000088">
    <property type="protein sequence ID" value="KAF0320022.1"/>
    <property type="molecule type" value="Genomic_DNA"/>
</dbReference>
<sequence>MFALLSHRFRRPSPPDGSTGEMWDLATVERIRHAAKTCTFCDAISRLLDDLEQAGKSVGPKMFCEVMIAIRGSCVLKGNSSIEQLELKKDSTNTGRRELNSLKSLTFRFTEVKQAEGRTDEARQPWAVSWIQAYNEPYSVQLFDDGEMTDGMTLFGGRRISPLLPIGMILSWKNECLSRHDASCCIAPTPRSSRISIFRLIDVTQRAVVRLSNVDITSLRYVALSYVWGKDAQKTTLTRKSKQSLSIPGALDGIVSKTIEDAVDLTKLLGLQYIWVDALCIVQDDIPDKSHHLAFMYQVYRYAEVTVIAASGKDANAGLPGLHEPRRIQQRVFKIVEATPDTNELCLITAPDIRPAWKYNYLEGSEWSSRGWTLQEKVMSRRTLIFTDTEV</sequence>
<evidence type="ECO:0000313" key="3">
    <source>
        <dbReference type="Proteomes" id="UP000434172"/>
    </source>
</evidence>
<organism evidence="2 3">
    <name type="scientific">Colletotrichum asianum</name>
    <dbReference type="NCBI Taxonomy" id="702518"/>
    <lineage>
        <taxon>Eukaryota</taxon>
        <taxon>Fungi</taxon>
        <taxon>Dikarya</taxon>
        <taxon>Ascomycota</taxon>
        <taxon>Pezizomycotina</taxon>
        <taxon>Sordariomycetes</taxon>
        <taxon>Hypocreomycetidae</taxon>
        <taxon>Glomerellales</taxon>
        <taxon>Glomerellaceae</taxon>
        <taxon>Colletotrichum</taxon>
        <taxon>Colletotrichum gloeosporioides species complex</taxon>
    </lineage>
</organism>
<evidence type="ECO:0000259" key="1">
    <source>
        <dbReference type="Pfam" id="PF06985"/>
    </source>
</evidence>
<dbReference type="InterPro" id="IPR010730">
    <property type="entry name" value="HET"/>
</dbReference>
<dbReference type="OrthoDB" id="5135333at2759"/>
<feature type="domain" description="Heterokaryon incompatibility" evidence="1">
    <location>
        <begin position="221"/>
        <end position="376"/>
    </location>
</feature>
<accession>A0A8H3W672</accession>
<dbReference type="PANTHER" id="PTHR33112:SF14">
    <property type="entry name" value="HETEROKARYON INCOMPATIBILITY DOMAIN-CONTAINING PROTEIN"/>
    <property type="match status" value="1"/>
</dbReference>
<dbReference type="Pfam" id="PF06985">
    <property type="entry name" value="HET"/>
    <property type="match status" value="1"/>
</dbReference>